<protein>
    <submittedName>
        <fullName evidence="2">Uncharacterized protein</fullName>
    </submittedName>
</protein>
<organism evidence="2 3">
    <name type="scientific">Petrolisthes cinctipes</name>
    <name type="common">Flat porcelain crab</name>
    <dbReference type="NCBI Taxonomy" id="88211"/>
    <lineage>
        <taxon>Eukaryota</taxon>
        <taxon>Metazoa</taxon>
        <taxon>Ecdysozoa</taxon>
        <taxon>Arthropoda</taxon>
        <taxon>Crustacea</taxon>
        <taxon>Multicrustacea</taxon>
        <taxon>Malacostraca</taxon>
        <taxon>Eumalacostraca</taxon>
        <taxon>Eucarida</taxon>
        <taxon>Decapoda</taxon>
        <taxon>Pleocyemata</taxon>
        <taxon>Anomura</taxon>
        <taxon>Galatheoidea</taxon>
        <taxon>Porcellanidae</taxon>
        <taxon>Petrolisthes</taxon>
    </lineage>
</organism>
<evidence type="ECO:0000256" key="1">
    <source>
        <dbReference type="SAM" id="MobiDB-lite"/>
    </source>
</evidence>
<feature type="region of interest" description="Disordered" evidence="1">
    <location>
        <begin position="53"/>
        <end position="84"/>
    </location>
</feature>
<dbReference type="EMBL" id="JAWQEG010000087">
    <property type="protein sequence ID" value="KAK3894837.1"/>
    <property type="molecule type" value="Genomic_DNA"/>
</dbReference>
<dbReference type="Proteomes" id="UP001286313">
    <property type="component" value="Unassembled WGS sequence"/>
</dbReference>
<name>A0AAE1GLM9_PETCI</name>
<comment type="caution">
    <text evidence="2">The sequence shown here is derived from an EMBL/GenBank/DDBJ whole genome shotgun (WGS) entry which is preliminary data.</text>
</comment>
<keyword evidence="3" id="KW-1185">Reference proteome</keyword>
<evidence type="ECO:0000313" key="3">
    <source>
        <dbReference type="Proteomes" id="UP001286313"/>
    </source>
</evidence>
<reference evidence="2" key="1">
    <citation type="submission" date="2023-10" db="EMBL/GenBank/DDBJ databases">
        <title>Genome assemblies of two species of porcelain crab, Petrolisthes cinctipes and Petrolisthes manimaculis (Anomura: Porcellanidae).</title>
        <authorList>
            <person name="Angst P."/>
        </authorList>
    </citation>
    <scope>NUCLEOTIDE SEQUENCE</scope>
    <source>
        <strain evidence="2">PB745_01</strain>
        <tissue evidence="2">Gill</tissue>
    </source>
</reference>
<dbReference type="AlphaFoldDB" id="A0AAE1GLM9"/>
<sequence>MANTLPPPLTLNTLDPQLTTLRFTSPHMTTTLPSWHHSGTHLATYAPTRPCNATHTPPSLPRPHNKRTMSRRNGTQPMSKPTGPLPPSLTLLHLCIWLNLLLVPSYSRTAQLILSYG</sequence>
<evidence type="ECO:0000313" key="2">
    <source>
        <dbReference type="EMBL" id="KAK3894837.1"/>
    </source>
</evidence>
<gene>
    <name evidence="2" type="ORF">Pcinc_001412</name>
</gene>
<proteinExistence type="predicted"/>
<accession>A0AAE1GLM9</accession>